<dbReference type="PANTHER" id="PTHR43798:SF31">
    <property type="entry name" value="AB HYDROLASE SUPERFAMILY PROTEIN YCLE"/>
    <property type="match status" value="1"/>
</dbReference>
<dbReference type="InterPro" id="IPR050266">
    <property type="entry name" value="AB_hydrolase_sf"/>
</dbReference>
<evidence type="ECO:0000313" key="4">
    <source>
        <dbReference type="Proteomes" id="UP000267841"/>
    </source>
</evidence>
<evidence type="ECO:0000259" key="2">
    <source>
        <dbReference type="Pfam" id="PF12697"/>
    </source>
</evidence>
<dbReference type="SUPFAM" id="SSF53474">
    <property type="entry name" value="alpha/beta-Hydrolases"/>
    <property type="match status" value="1"/>
</dbReference>
<dbReference type="Proteomes" id="UP000267841">
    <property type="component" value="Unassembled WGS sequence"/>
</dbReference>
<proteinExistence type="predicted"/>
<dbReference type="Gene3D" id="3.40.50.1820">
    <property type="entry name" value="alpha/beta hydrolase"/>
    <property type="match status" value="1"/>
</dbReference>
<dbReference type="OrthoDB" id="9773293at2"/>
<accession>A0A497XRV6</accession>
<dbReference type="AlphaFoldDB" id="A0A497XRV6"/>
<keyword evidence="4" id="KW-1185">Reference proteome</keyword>
<comment type="caution">
    <text evidence="3">The sequence shown here is derived from an EMBL/GenBank/DDBJ whole genome shotgun (WGS) entry which is preliminary data.</text>
</comment>
<gene>
    <name evidence="3" type="ORF">BCF55_1290</name>
</gene>
<protein>
    <submittedName>
        <fullName evidence="3">Pimeloyl-[acyl-carrier protein] methyl ester esterase</fullName>
    </submittedName>
</protein>
<name>A0A497XRV6_9AQUI</name>
<dbReference type="Pfam" id="PF12697">
    <property type="entry name" value="Abhydrolase_6"/>
    <property type="match status" value="1"/>
</dbReference>
<sequence>MALISPVFIHGWAFSSKVFGRLEGIKIDLPAHGESREPYRDFNSLVNSLALSLPGKHDLVGWSMGGTIALLLALKFPSKVNRLFLVGTSPYFGDAWSEKNLRAFKLRIKKEGLSYFRKLAYPRDFEDKLEEDQAMKMLDDYVETDLRPWLSLLGKKTFIIHGERDRIVPFVEALKLYNFIKGSKLIVLPGGHFPAEDETGLLSTLLKVGKDL</sequence>
<evidence type="ECO:0000313" key="3">
    <source>
        <dbReference type="EMBL" id="RLJ71001.1"/>
    </source>
</evidence>
<dbReference type="EMBL" id="RCCJ01000001">
    <property type="protein sequence ID" value="RLJ71001.1"/>
    <property type="molecule type" value="Genomic_DNA"/>
</dbReference>
<dbReference type="InterPro" id="IPR000073">
    <property type="entry name" value="AB_hydrolase_1"/>
</dbReference>
<feature type="domain" description="AB hydrolase-1" evidence="2">
    <location>
        <begin position="7"/>
        <end position="197"/>
    </location>
</feature>
<evidence type="ECO:0000256" key="1">
    <source>
        <dbReference type="ARBA" id="ARBA00022801"/>
    </source>
</evidence>
<dbReference type="InterPro" id="IPR029058">
    <property type="entry name" value="AB_hydrolase_fold"/>
</dbReference>
<dbReference type="RefSeq" id="WP_121013165.1">
    <property type="nucleotide sequence ID" value="NZ_RCCJ01000001.1"/>
</dbReference>
<reference evidence="3 4" key="1">
    <citation type="submission" date="2018-10" db="EMBL/GenBank/DDBJ databases">
        <title>Genomic Encyclopedia of Archaeal and Bacterial Type Strains, Phase II (KMG-II): from individual species to whole genera.</title>
        <authorList>
            <person name="Goeker M."/>
        </authorList>
    </citation>
    <scope>NUCLEOTIDE SEQUENCE [LARGE SCALE GENOMIC DNA]</scope>
    <source>
        <strain evidence="3 4">DSM 16510</strain>
    </source>
</reference>
<keyword evidence="1" id="KW-0378">Hydrolase</keyword>
<organism evidence="3 4">
    <name type="scientific">Hydrogenivirga caldilitoris</name>
    <dbReference type="NCBI Taxonomy" id="246264"/>
    <lineage>
        <taxon>Bacteria</taxon>
        <taxon>Pseudomonadati</taxon>
        <taxon>Aquificota</taxon>
        <taxon>Aquificia</taxon>
        <taxon>Aquificales</taxon>
        <taxon>Aquificaceae</taxon>
        <taxon>Hydrogenivirga</taxon>
    </lineage>
</organism>
<dbReference type="GO" id="GO:0016020">
    <property type="term" value="C:membrane"/>
    <property type="evidence" value="ECO:0007669"/>
    <property type="project" value="TreeGrafter"/>
</dbReference>
<dbReference type="GO" id="GO:0016787">
    <property type="term" value="F:hydrolase activity"/>
    <property type="evidence" value="ECO:0007669"/>
    <property type="project" value="UniProtKB-KW"/>
</dbReference>
<dbReference type="PANTHER" id="PTHR43798">
    <property type="entry name" value="MONOACYLGLYCEROL LIPASE"/>
    <property type="match status" value="1"/>
</dbReference>